<dbReference type="InterPro" id="IPR003395">
    <property type="entry name" value="RecF/RecN/SMC_N"/>
</dbReference>
<evidence type="ECO:0000256" key="7">
    <source>
        <dbReference type="ARBA" id="ARBA00023204"/>
    </source>
</evidence>
<dbReference type="InterPro" id="IPR004604">
    <property type="entry name" value="DNA_recomb/repair_RecN"/>
</dbReference>
<proteinExistence type="inferred from homology"/>
<dbReference type="AlphaFoldDB" id="A0A9D1EQI0"/>
<comment type="function">
    <text evidence="1 9">May be involved in recombinational repair of damaged DNA.</text>
</comment>
<dbReference type="GO" id="GO:0006310">
    <property type="term" value="P:DNA recombination"/>
    <property type="evidence" value="ECO:0007669"/>
    <property type="project" value="InterPro"/>
</dbReference>
<keyword evidence="5 9" id="KW-0227">DNA damage</keyword>
<dbReference type="PIRSF" id="PIRSF003128">
    <property type="entry name" value="RecN"/>
    <property type="match status" value="1"/>
</dbReference>
<dbReference type="GO" id="GO:0006281">
    <property type="term" value="P:DNA repair"/>
    <property type="evidence" value="ECO:0007669"/>
    <property type="project" value="UniProtKB-KW"/>
</dbReference>
<evidence type="ECO:0000256" key="8">
    <source>
        <dbReference type="ARBA" id="ARBA00033408"/>
    </source>
</evidence>
<dbReference type="GO" id="GO:0009432">
    <property type="term" value="P:SOS response"/>
    <property type="evidence" value="ECO:0007669"/>
    <property type="project" value="TreeGrafter"/>
</dbReference>
<dbReference type="PANTHER" id="PTHR11059:SF0">
    <property type="entry name" value="DNA REPAIR PROTEIN RECN"/>
    <property type="match status" value="1"/>
</dbReference>
<evidence type="ECO:0000256" key="9">
    <source>
        <dbReference type="PIRNR" id="PIRNR003128"/>
    </source>
</evidence>
<evidence type="ECO:0000313" key="12">
    <source>
        <dbReference type="Proteomes" id="UP000823982"/>
    </source>
</evidence>
<protein>
    <recommendedName>
        <fullName evidence="3 9">DNA repair protein RecN</fullName>
    </recommendedName>
    <alternativeName>
        <fullName evidence="8 9">Recombination protein N</fullName>
    </alternativeName>
</protein>
<dbReference type="Proteomes" id="UP000823982">
    <property type="component" value="Unassembled WGS sequence"/>
</dbReference>
<dbReference type="PANTHER" id="PTHR11059">
    <property type="entry name" value="DNA REPAIR PROTEIN RECN"/>
    <property type="match status" value="1"/>
</dbReference>
<gene>
    <name evidence="11" type="primary">recN</name>
    <name evidence="11" type="ORF">IAD01_07565</name>
</gene>
<keyword evidence="7 9" id="KW-0234">DNA repair</keyword>
<reference evidence="11" key="2">
    <citation type="journal article" date="2021" name="PeerJ">
        <title>Extensive microbial diversity within the chicken gut microbiome revealed by metagenomics and culture.</title>
        <authorList>
            <person name="Gilroy R."/>
            <person name="Ravi A."/>
            <person name="Getino M."/>
            <person name="Pursley I."/>
            <person name="Horton D.L."/>
            <person name="Alikhan N.F."/>
            <person name="Baker D."/>
            <person name="Gharbi K."/>
            <person name="Hall N."/>
            <person name="Watson M."/>
            <person name="Adriaenssens E.M."/>
            <person name="Foster-Nyarko E."/>
            <person name="Jarju S."/>
            <person name="Secka A."/>
            <person name="Antonio M."/>
            <person name="Oren A."/>
            <person name="Chaudhuri R.R."/>
            <person name="La Ragione R."/>
            <person name="Hildebrand F."/>
            <person name="Pallen M.J."/>
        </authorList>
    </citation>
    <scope>NUCLEOTIDE SEQUENCE</scope>
    <source>
        <strain evidence="11">CHK157-1446</strain>
    </source>
</reference>
<accession>A0A9D1EQI0</accession>
<evidence type="ECO:0000256" key="6">
    <source>
        <dbReference type="ARBA" id="ARBA00022840"/>
    </source>
</evidence>
<evidence type="ECO:0000256" key="2">
    <source>
        <dbReference type="ARBA" id="ARBA00009441"/>
    </source>
</evidence>
<dbReference type="NCBIfam" id="TIGR00634">
    <property type="entry name" value="recN"/>
    <property type="match status" value="1"/>
</dbReference>
<evidence type="ECO:0000313" key="11">
    <source>
        <dbReference type="EMBL" id="HIS25237.1"/>
    </source>
</evidence>
<sequence length="556" mass="61297">MLNELHIENLAVIENVTIELQNNLNVFTGETGAGKSVLIGGINAILGQRVYKDVVRAGTDKAYVSAVFTELPDAVTKKLGELDIPCEDDELILSREIRSDGKSFAKINSRPVTASALKDIGNLLVNIHGQHDSQVLLDASKHLDILDNYAGSEKLISDYQSSFRELQKTAREINKLKISSKISAQRQMYLNQIVLDIGSLEISEDEDKLVEQRFKIADNAVSLSEAMRAALSCLNSDESYGAGELVANAYAELSVHEDVMKEFEPITSRLNSVIIEINDIASELSNLLDSLDIDEAEYDRLTQRRAQLASIKKRYGPELSDAIKMYESALDEIKKFESSDEAISELESKKSELLVQVTKKAEALSEFRLKASQKFVGEVGSELSFLNMPDVVLSVKHEKGKLTLSGMDNIEFLISANRGEEPKPLAKIASGGELSRIMLALKAVLADKDAIPTLIFDEIDAGVSGRAAQKIGIKLKEISSKHQVICVTHLPQIAIMADNHLLIEKTVKGDRTVTDVKSLNFDERVHEIARFLGGNNITETVLKDAEEQLKSTMEVK</sequence>
<evidence type="ECO:0000256" key="3">
    <source>
        <dbReference type="ARBA" id="ARBA00021315"/>
    </source>
</evidence>
<evidence type="ECO:0000256" key="5">
    <source>
        <dbReference type="ARBA" id="ARBA00022763"/>
    </source>
</evidence>
<dbReference type="GO" id="GO:0005524">
    <property type="term" value="F:ATP binding"/>
    <property type="evidence" value="ECO:0007669"/>
    <property type="project" value="UniProtKB-KW"/>
</dbReference>
<dbReference type="CDD" id="cd03241">
    <property type="entry name" value="ABC_RecN"/>
    <property type="match status" value="2"/>
</dbReference>
<organism evidence="11 12">
    <name type="scientific">Candidatus Faeciplasma gallinarum</name>
    <dbReference type="NCBI Taxonomy" id="2840799"/>
    <lineage>
        <taxon>Bacteria</taxon>
        <taxon>Bacillati</taxon>
        <taxon>Bacillota</taxon>
        <taxon>Clostridia</taxon>
        <taxon>Eubacteriales</taxon>
        <taxon>Oscillospiraceae</taxon>
        <taxon>Oscillospiraceae incertae sedis</taxon>
        <taxon>Candidatus Faeciplasma</taxon>
    </lineage>
</organism>
<evidence type="ECO:0000259" key="10">
    <source>
        <dbReference type="Pfam" id="PF02463"/>
    </source>
</evidence>
<evidence type="ECO:0000256" key="1">
    <source>
        <dbReference type="ARBA" id="ARBA00003618"/>
    </source>
</evidence>
<dbReference type="Pfam" id="PF02463">
    <property type="entry name" value="SMC_N"/>
    <property type="match status" value="1"/>
</dbReference>
<comment type="caution">
    <text evidence="11">The sequence shown here is derived from an EMBL/GenBank/DDBJ whole genome shotgun (WGS) entry which is preliminary data.</text>
</comment>
<name>A0A9D1EQI0_9FIRM</name>
<dbReference type="GO" id="GO:0043590">
    <property type="term" value="C:bacterial nucleoid"/>
    <property type="evidence" value="ECO:0007669"/>
    <property type="project" value="TreeGrafter"/>
</dbReference>
<evidence type="ECO:0000256" key="4">
    <source>
        <dbReference type="ARBA" id="ARBA00022741"/>
    </source>
</evidence>
<keyword evidence="6" id="KW-0067">ATP-binding</keyword>
<dbReference type="FunFam" id="3.40.50.300:FF:000356">
    <property type="entry name" value="DNA repair protein RecN"/>
    <property type="match status" value="1"/>
</dbReference>
<feature type="domain" description="RecF/RecN/SMC N-terminal" evidence="10">
    <location>
        <begin position="2"/>
        <end position="505"/>
    </location>
</feature>
<dbReference type="InterPro" id="IPR027417">
    <property type="entry name" value="P-loop_NTPase"/>
</dbReference>
<keyword evidence="4" id="KW-0547">Nucleotide-binding</keyword>
<dbReference type="SUPFAM" id="SSF52540">
    <property type="entry name" value="P-loop containing nucleoside triphosphate hydrolases"/>
    <property type="match status" value="1"/>
</dbReference>
<reference evidence="11" key="1">
    <citation type="submission" date="2020-10" db="EMBL/GenBank/DDBJ databases">
        <authorList>
            <person name="Gilroy R."/>
        </authorList>
    </citation>
    <scope>NUCLEOTIDE SEQUENCE</scope>
    <source>
        <strain evidence="11">CHK157-1446</strain>
    </source>
</reference>
<dbReference type="Gene3D" id="3.40.50.300">
    <property type="entry name" value="P-loop containing nucleotide triphosphate hydrolases"/>
    <property type="match status" value="2"/>
</dbReference>
<dbReference type="EMBL" id="DVIR01000069">
    <property type="protein sequence ID" value="HIS25237.1"/>
    <property type="molecule type" value="Genomic_DNA"/>
</dbReference>
<comment type="similarity">
    <text evidence="2 9">Belongs to the RecN family.</text>
</comment>